<dbReference type="InterPro" id="IPR003587">
    <property type="entry name" value="Hint_dom_N"/>
</dbReference>
<evidence type="ECO:0000259" key="2">
    <source>
        <dbReference type="SMART" id="SM00306"/>
    </source>
</evidence>
<keyword evidence="4" id="KW-1185">Reference proteome</keyword>
<dbReference type="Gene3D" id="2.170.16.10">
    <property type="entry name" value="Hedgehog/Intein (Hint) domain"/>
    <property type="match status" value="1"/>
</dbReference>
<evidence type="ECO:0000313" key="3">
    <source>
        <dbReference type="EMBL" id="RIE04449.1"/>
    </source>
</evidence>
<dbReference type="AlphaFoldDB" id="A0A398CT66"/>
<protein>
    <recommendedName>
        <fullName evidence="2">Hint domain-containing protein</fullName>
    </recommendedName>
</protein>
<dbReference type="GO" id="GO:0016539">
    <property type="term" value="P:intein-mediated protein splicing"/>
    <property type="evidence" value="ECO:0007669"/>
    <property type="project" value="InterPro"/>
</dbReference>
<dbReference type="RefSeq" id="WP_119148487.1">
    <property type="nucleotide sequence ID" value="NZ_JBHSOV010000024.1"/>
</dbReference>
<comment type="caution">
    <text evidence="3">The sequence shown here is derived from an EMBL/GenBank/DDBJ whole genome shotgun (WGS) entry which is preliminary data.</text>
</comment>
<sequence length="558" mass="60431">MINLTNEQKELFAYIDGILPGDGHLKYDFRDEKQYEFAVMMSQLSGDADLYPGKLKSLELMKAYQEQHGLQENEPQTADGWTNMFKIPGLNLTTDGTIASNGLATVVGGYASMNLALIVQSRKTKDIVAHGFNNDFAKALLTVSTAASTSKEIDVNSYLHYQYTTSSGSETASPQSGLVKKQDNGGTTGDPVITAPARTTTKPNNPKAINIGLGRPWTDQGGDSQFDYAWYESTQDHPIGKIPFVGSATFSQAISTPLEPNTNFLLDIYVADEVGGGGAQLNPTDLDTVYKAFSIDSGNDAKLNWSLPAGASTTDPGNPIVFGNVTWSSDILAYFYCQIAVVLSGGDGSLAFATVQSSDSPDSDPLDGTYNMKPIDFIWHCLGQSTSVTMADGEQRPIADIVAGDKVQINSEGDFAVVQWTNKGAHKGDVYFIRTEGGDELIASHNHVIMTERGPVPASELQEEDVLLTRTGTSKVASISKDAYSGLMYNLATTEYQDPKHFNGEIGAFYANGLQVGDINAQKAYRLILANDMAWVKKQVPDYLHKDVESFFQAKKDA</sequence>
<dbReference type="PROSITE" id="PS50817">
    <property type="entry name" value="INTEIN_N_TER"/>
    <property type="match status" value="1"/>
</dbReference>
<dbReference type="SMART" id="SM00306">
    <property type="entry name" value="HintN"/>
    <property type="match status" value="1"/>
</dbReference>
<dbReference type="OrthoDB" id="2082422at2"/>
<evidence type="ECO:0000256" key="1">
    <source>
        <dbReference type="SAM" id="MobiDB-lite"/>
    </source>
</evidence>
<feature type="compositionally biased region" description="Polar residues" evidence="1">
    <location>
        <begin position="166"/>
        <end position="176"/>
    </location>
</feature>
<organism evidence="3 4">
    <name type="scientific">Cohnella faecalis</name>
    <dbReference type="NCBI Taxonomy" id="2315694"/>
    <lineage>
        <taxon>Bacteria</taxon>
        <taxon>Bacillati</taxon>
        <taxon>Bacillota</taxon>
        <taxon>Bacilli</taxon>
        <taxon>Bacillales</taxon>
        <taxon>Paenibacillaceae</taxon>
        <taxon>Cohnella</taxon>
    </lineage>
</organism>
<feature type="region of interest" description="Disordered" evidence="1">
    <location>
        <begin position="166"/>
        <end position="207"/>
    </location>
</feature>
<dbReference type="InterPro" id="IPR006141">
    <property type="entry name" value="Intein_N"/>
</dbReference>
<accession>A0A398CT66</accession>
<name>A0A398CT66_9BACL</name>
<gene>
    <name evidence="3" type="ORF">D3H35_07645</name>
</gene>
<dbReference type="EMBL" id="QXJM01000027">
    <property type="protein sequence ID" value="RIE04449.1"/>
    <property type="molecule type" value="Genomic_DNA"/>
</dbReference>
<dbReference type="Proteomes" id="UP000266340">
    <property type="component" value="Unassembled WGS sequence"/>
</dbReference>
<proteinExistence type="predicted"/>
<reference evidence="3 4" key="1">
    <citation type="submission" date="2018-09" db="EMBL/GenBank/DDBJ databases">
        <title>Cohnella cavernae sp. nov., isolated from a karst cave.</title>
        <authorList>
            <person name="Zhu H."/>
        </authorList>
    </citation>
    <scope>NUCLEOTIDE SEQUENCE [LARGE SCALE GENOMIC DNA]</scope>
    <source>
        <strain evidence="3 4">K2E09-144</strain>
    </source>
</reference>
<dbReference type="SUPFAM" id="SSF51294">
    <property type="entry name" value="Hedgehog/intein (Hint) domain"/>
    <property type="match status" value="1"/>
</dbReference>
<feature type="domain" description="Hint" evidence="2">
    <location>
        <begin position="379"/>
        <end position="471"/>
    </location>
</feature>
<evidence type="ECO:0000313" key="4">
    <source>
        <dbReference type="Proteomes" id="UP000266340"/>
    </source>
</evidence>
<dbReference type="InterPro" id="IPR036844">
    <property type="entry name" value="Hint_dom_sf"/>
</dbReference>
<dbReference type="CDD" id="cd00081">
    <property type="entry name" value="Hint"/>
    <property type="match status" value="1"/>
</dbReference>